<feature type="region of interest" description="Disordered" evidence="1">
    <location>
        <begin position="291"/>
        <end position="312"/>
    </location>
</feature>
<dbReference type="InterPro" id="IPR031352">
    <property type="entry name" value="SesA"/>
</dbReference>
<dbReference type="KEGG" id="tatv:25783476"/>
<feature type="region of interest" description="Disordered" evidence="1">
    <location>
        <begin position="196"/>
        <end position="223"/>
    </location>
</feature>
<keyword evidence="5" id="KW-1185">Reference proteome</keyword>
<dbReference type="OMA" id="EPEIFIG"/>
<evidence type="ECO:0000259" key="2">
    <source>
        <dbReference type="Pfam" id="PF01048"/>
    </source>
</evidence>
<evidence type="ECO:0000259" key="3">
    <source>
        <dbReference type="Pfam" id="PF17107"/>
    </source>
</evidence>
<dbReference type="Pfam" id="PF01048">
    <property type="entry name" value="PNP_UDP_1"/>
    <property type="match status" value="1"/>
</dbReference>
<dbReference type="PANTHER" id="PTHR46082:SF6">
    <property type="entry name" value="AAA+ ATPASE DOMAIN-CONTAINING PROTEIN-RELATED"/>
    <property type="match status" value="1"/>
</dbReference>
<dbReference type="AlphaFoldDB" id="G9P1F1"/>
<proteinExistence type="predicted"/>
<evidence type="ECO:0000313" key="5">
    <source>
        <dbReference type="Proteomes" id="UP000005426"/>
    </source>
</evidence>
<sequence>MGTQMDIDYDLSEVGNNPPEAEKNLETENSLLNAKNEPLGLIKSAEAIVGKIIPQYEHGIKDFEELPPEFIKVNDCLPQTQNVLNHAINELKWDESSSESIQPLAVGLELQVKKLQNVFTQVAKETKSSKDQTVLGCYITVLRGLEDPKSHQVEVLMRGILKDLDTLFNEKPLKSGYSKPSELKVITEKMSKVKSSVQESDLTKTGPSNVQNNYDRSTGHQYNGNATNINSGSGTYTINNNNVSVFRDNATWKGINSPHHIPTQTDEWNMSPDGNLATSGQVVAHNQLRRRQDQAHLSNSQAISEGSAMKRGRPHSREDFQIAIICALPLEYDVVSLLFDQFWDEDESYGRARGDTNTYTTGRMGQYDVVLVLLPNMGTIAAAGAAASFRSSYSNLQLAFLVGICGGVPWNREDEIHLGDVVISKSAVQYDLGNQYHKTFVIKDTIDDSLGRPNKNIRSLVKSFETERIRDQLRQKALLYLKDIQSAAARKRRRFNYQYPGTAKDMLFIATYRHKHRGSQPCNFCDAQPDGFCQKAAQTSCAELGCDEAQLVVRSDLEARGSPEEPEIFIGRIASGNTVMKSGEHRDRIADEQGVIALEMEGAGVWDEIPCIIVKGVCDYADSHRNDLWQRYAAATAASVMKAILGRYILSDR</sequence>
<feature type="region of interest" description="Disordered" evidence="1">
    <location>
        <begin position="1"/>
        <end position="23"/>
    </location>
</feature>
<dbReference type="HOGENOM" id="CLU_419804_0_0_1"/>
<dbReference type="eggNOG" id="KOG1840">
    <property type="taxonomic scope" value="Eukaryota"/>
</dbReference>
<name>G9P1F1_HYPAI</name>
<dbReference type="STRING" id="452589.G9P1F1"/>
<dbReference type="OrthoDB" id="20872at2759"/>
<accession>G9P1F1</accession>
<organism evidence="4 5">
    <name type="scientific">Hypocrea atroviridis (strain ATCC 20476 / IMI 206040)</name>
    <name type="common">Trichoderma atroviride</name>
    <dbReference type="NCBI Taxonomy" id="452589"/>
    <lineage>
        <taxon>Eukaryota</taxon>
        <taxon>Fungi</taxon>
        <taxon>Dikarya</taxon>
        <taxon>Ascomycota</taxon>
        <taxon>Pezizomycotina</taxon>
        <taxon>Sordariomycetes</taxon>
        <taxon>Hypocreomycetidae</taxon>
        <taxon>Hypocreales</taxon>
        <taxon>Hypocreaceae</taxon>
        <taxon>Trichoderma</taxon>
    </lineage>
</organism>
<dbReference type="GO" id="GO:0003824">
    <property type="term" value="F:catalytic activity"/>
    <property type="evidence" value="ECO:0007669"/>
    <property type="project" value="InterPro"/>
</dbReference>
<reference evidence="4 5" key="1">
    <citation type="journal article" date="2011" name="Genome Biol.">
        <title>Comparative genome sequence analysis underscores mycoparasitism as the ancestral life style of Trichoderma.</title>
        <authorList>
            <person name="Kubicek C.P."/>
            <person name="Herrera-Estrella A."/>
            <person name="Seidl-Seiboth V."/>
            <person name="Martinez D.A."/>
            <person name="Druzhinina I.S."/>
            <person name="Thon M."/>
            <person name="Zeilinger S."/>
            <person name="Casas-Flores S."/>
            <person name="Horwitz B.A."/>
            <person name="Mukherjee P.K."/>
            <person name="Mukherjee M."/>
            <person name="Kredics L."/>
            <person name="Alcaraz L.D."/>
            <person name="Aerts A."/>
            <person name="Antal Z."/>
            <person name="Atanasova L."/>
            <person name="Cervantes-Badillo M.G."/>
            <person name="Challacombe J."/>
            <person name="Chertkov O."/>
            <person name="McCluskey K."/>
            <person name="Coulpier F."/>
            <person name="Deshpande N."/>
            <person name="von Doehren H."/>
            <person name="Ebbole D.J."/>
            <person name="Esquivel-Naranjo E.U."/>
            <person name="Fekete E."/>
            <person name="Flipphi M."/>
            <person name="Glaser F."/>
            <person name="Gomez-Rodriguez E.Y."/>
            <person name="Gruber S."/>
            <person name="Han C."/>
            <person name="Henrissat B."/>
            <person name="Hermosa R."/>
            <person name="Hernandez-Onate M."/>
            <person name="Karaffa L."/>
            <person name="Kosti I."/>
            <person name="Le Crom S."/>
            <person name="Lindquist E."/>
            <person name="Lucas S."/>
            <person name="Luebeck M."/>
            <person name="Luebeck P.S."/>
            <person name="Margeot A."/>
            <person name="Metz B."/>
            <person name="Misra M."/>
            <person name="Nevalainen H."/>
            <person name="Omann M."/>
            <person name="Packer N."/>
            <person name="Perrone G."/>
            <person name="Uresti-Rivera E.E."/>
            <person name="Salamov A."/>
            <person name="Schmoll M."/>
            <person name="Seiboth B."/>
            <person name="Shapiro H."/>
            <person name="Sukno S."/>
            <person name="Tamayo-Ramos J.A."/>
            <person name="Tisch D."/>
            <person name="Wiest A."/>
            <person name="Wilkinson H.H."/>
            <person name="Zhang M."/>
            <person name="Coutinho P.M."/>
            <person name="Kenerley C.M."/>
            <person name="Monte E."/>
            <person name="Baker S.E."/>
            <person name="Grigoriev I.V."/>
        </authorList>
    </citation>
    <scope>NUCLEOTIDE SEQUENCE [LARGE SCALE GENOMIC DNA]</scope>
    <source>
        <strain evidence="5">ATCC 20476 / IMI 206040</strain>
    </source>
</reference>
<protein>
    <recommendedName>
        <fullName evidence="6">Nucleoside phosphorylase domain-containing protein</fullName>
    </recommendedName>
</protein>
<dbReference type="GeneID" id="25783476"/>
<dbReference type="Gene3D" id="3.40.50.1580">
    <property type="entry name" value="Nucleoside phosphorylase domain"/>
    <property type="match status" value="1"/>
</dbReference>
<evidence type="ECO:0008006" key="6">
    <source>
        <dbReference type="Google" id="ProtNLM"/>
    </source>
</evidence>
<dbReference type="EMBL" id="ABDG02000026">
    <property type="protein sequence ID" value="EHK42504.1"/>
    <property type="molecule type" value="Genomic_DNA"/>
</dbReference>
<dbReference type="PANTHER" id="PTHR46082">
    <property type="entry name" value="ATP/GTP-BINDING PROTEIN-RELATED"/>
    <property type="match status" value="1"/>
</dbReference>
<feature type="domain" description="NACHT-NTPase and P-loop NTPases N-terminal" evidence="3">
    <location>
        <begin position="42"/>
        <end position="167"/>
    </location>
</feature>
<dbReference type="InterPro" id="IPR053137">
    <property type="entry name" value="NLR-like"/>
</dbReference>
<dbReference type="InterPro" id="IPR000845">
    <property type="entry name" value="Nucleoside_phosphorylase_d"/>
</dbReference>
<dbReference type="InterPro" id="IPR035994">
    <property type="entry name" value="Nucleoside_phosphorylase_sf"/>
</dbReference>
<feature type="domain" description="Nucleoside phosphorylase" evidence="2">
    <location>
        <begin position="322"/>
        <end position="640"/>
    </location>
</feature>
<evidence type="ECO:0000256" key="1">
    <source>
        <dbReference type="SAM" id="MobiDB-lite"/>
    </source>
</evidence>
<dbReference type="GO" id="GO:0009116">
    <property type="term" value="P:nucleoside metabolic process"/>
    <property type="evidence" value="ECO:0007669"/>
    <property type="project" value="InterPro"/>
</dbReference>
<dbReference type="SUPFAM" id="SSF53167">
    <property type="entry name" value="Purine and uridine phosphorylases"/>
    <property type="match status" value="1"/>
</dbReference>
<feature type="compositionally biased region" description="Polar residues" evidence="1">
    <location>
        <begin position="295"/>
        <end position="304"/>
    </location>
</feature>
<dbReference type="Pfam" id="PF17107">
    <property type="entry name" value="SesA"/>
    <property type="match status" value="1"/>
</dbReference>
<dbReference type="Proteomes" id="UP000005426">
    <property type="component" value="Unassembled WGS sequence"/>
</dbReference>
<gene>
    <name evidence="4" type="ORF">TRIATDRAFT_319921</name>
</gene>
<comment type="caution">
    <text evidence="4">The sequence shown here is derived from an EMBL/GenBank/DDBJ whole genome shotgun (WGS) entry which is preliminary data.</text>
</comment>
<evidence type="ECO:0000313" key="4">
    <source>
        <dbReference type="EMBL" id="EHK42504.1"/>
    </source>
</evidence>